<dbReference type="EMBL" id="JANQDX010000010">
    <property type="protein sequence ID" value="KAL0917135.1"/>
    <property type="molecule type" value="Genomic_DNA"/>
</dbReference>
<sequence>MRGSSAASATRGCSEIVNDCVPTILRAPSSLFFLLPLLFLLFPSRLQLPTLSYREVLPIMATALVSLWSCRREISNPSIFFFFPQGCGLGKVLLISYRTCRMHSANFENNDVLIV</sequence>
<reference evidence="1 2" key="1">
    <citation type="journal article" date="2024" name="Plant Biotechnol. J.">
        <title>Dendrobium thyrsiflorum genome and its molecular insights into genes involved in important horticultural traits.</title>
        <authorList>
            <person name="Chen B."/>
            <person name="Wang J.Y."/>
            <person name="Zheng P.J."/>
            <person name="Li K.L."/>
            <person name="Liang Y.M."/>
            <person name="Chen X.F."/>
            <person name="Zhang C."/>
            <person name="Zhao X."/>
            <person name="He X."/>
            <person name="Zhang G.Q."/>
            <person name="Liu Z.J."/>
            <person name="Xu Q."/>
        </authorList>
    </citation>
    <scope>NUCLEOTIDE SEQUENCE [LARGE SCALE GENOMIC DNA]</scope>
    <source>
        <strain evidence="1">GZMU011</strain>
    </source>
</reference>
<evidence type="ECO:0000313" key="2">
    <source>
        <dbReference type="Proteomes" id="UP001552299"/>
    </source>
</evidence>
<organism evidence="1 2">
    <name type="scientific">Dendrobium thyrsiflorum</name>
    <name type="common">Pinecone-like raceme dendrobium</name>
    <name type="synonym">Orchid</name>
    <dbReference type="NCBI Taxonomy" id="117978"/>
    <lineage>
        <taxon>Eukaryota</taxon>
        <taxon>Viridiplantae</taxon>
        <taxon>Streptophyta</taxon>
        <taxon>Embryophyta</taxon>
        <taxon>Tracheophyta</taxon>
        <taxon>Spermatophyta</taxon>
        <taxon>Magnoliopsida</taxon>
        <taxon>Liliopsida</taxon>
        <taxon>Asparagales</taxon>
        <taxon>Orchidaceae</taxon>
        <taxon>Epidendroideae</taxon>
        <taxon>Malaxideae</taxon>
        <taxon>Dendrobiinae</taxon>
        <taxon>Dendrobium</taxon>
    </lineage>
</organism>
<gene>
    <name evidence="1" type="ORF">M5K25_012182</name>
</gene>
<comment type="caution">
    <text evidence="1">The sequence shown here is derived from an EMBL/GenBank/DDBJ whole genome shotgun (WGS) entry which is preliminary data.</text>
</comment>
<protein>
    <submittedName>
        <fullName evidence="1">Uncharacterized protein</fullName>
    </submittedName>
</protein>
<proteinExistence type="predicted"/>
<accession>A0ABD0UXB6</accession>
<keyword evidence="2" id="KW-1185">Reference proteome</keyword>
<dbReference type="AlphaFoldDB" id="A0ABD0UXB6"/>
<dbReference type="Proteomes" id="UP001552299">
    <property type="component" value="Unassembled WGS sequence"/>
</dbReference>
<name>A0ABD0UXB6_DENTH</name>
<evidence type="ECO:0000313" key="1">
    <source>
        <dbReference type="EMBL" id="KAL0917135.1"/>
    </source>
</evidence>